<keyword evidence="1" id="KW-1133">Transmembrane helix</keyword>
<dbReference type="Proteomes" id="UP000019804">
    <property type="component" value="Unassembled WGS sequence"/>
</dbReference>
<dbReference type="EMBL" id="KK088422">
    <property type="protein sequence ID" value="EYE95442.1"/>
    <property type="molecule type" value="Genomic_DNA"/>
</dbReference>
<proteinExistence type="predicted"/>
<evidence type="ECO:0000313" key="3">
    <source>
        <dbReference type="Proteomes" id="UP000019804"/>
    </source>
</evidence>
<accession>A0A017SER0</accession>
<dbReference type="RefSeq" id="XP_040639130.1">
    <property type="nucleotide sequence ID" value="XM_040781863.1"/>
</dbReference>
<dbReference type="GeneID" id="63696987"/>
<keyword evidence="3" id="KW-1185">Reference proteome</keyword>
<evidence type="ECO:0000313" key="2">
    <source>
        <dbReference type="EMBL" id="EYE95442.1"/>
    </source>
</evidence>
<organism evidence="2 3">
    <name type="scientific">Aspergillus ruber (strain CBS 135680)</name>
    <dbReference type="NCBI Taxonomy" id="1388766"/>
    <lineage>
        <taxon>Eukaryota</taxon>
        <taxon>Fungi</taxon>
        <taxon>Dikarya</taxon>
        <taxon>Ascomycota</taxon>
        <taxon>Pezizomycotina</taxon>
        <taxon>Eurotiomycetes</taxon>
        <taxon>Eurotiomycetidae</taxon>
        <taxon>Eurotiales</taxon>
        <taxon>Aspergillaceae</taxon>
        <taxon>Aspergillus</taxon>
        <taxon>Aspergillus subgen. Aspergillus</taxon>
    </lineage>
</organism>
<protein>
    <submittedName>
        <fullName evidence="2">Uncharacterized protein</fullName>
    </submittedName>
</protein>
<gene>
    <name evidence="2" type="ORF">EURHEDRAFT_412261</name>
</gene>
<keyword evidence="1" id="KW-0812">Transmembrane</keyword>
<sequence length="62" mass="7213">MGEWIWMDGEGYGRRRIVSSWSGRLVSLVFSELISVIITTTTTMEYKYRVPIDVRGRARLCN</sequence>
<keyword evidence="1" id="KW-0472">Membrane</keyword>
<feature type="transmembrane region" description="Helical" evidence="1">
    <location>
        <begin position="21"/>
        <end position="41"/>
    </location>
</feature>
<reference evidence="3" key="1">
    <citation type="journal article" date="2014" name="Nat. Commun.">
        <title>Genomic adaptations of the halophilic Dead Sea filamentous fungus Eurotium rubrum.</title>
        <authorList>
            <person name="Kis-Papo T."/>
            <person name="Weig A.R."/>
            <person name="Riley R."/>
            <person name="Persoh D."/>
            <person name="Salamov A."/>
            <person name="Sun H."/>
            <person name="Lipzen A."/>
            <person name="Wasser S.P."/>
            <person name="Rambold G."/>
            <person name="Grigoriev I.V."/>
            <person name="Nevo E."/>
        </authorList>
    </citation>
    <scope>NUCLEOTIDE SEQUENCE [LARGE SCALE GENOMIC DNA]</scope>
    <source>
        <strain evidence="3">CBS 135680</strain>
    </source>
</reference>
<name>A0A017SER0_ASPRC</name>
<dbReference type="AlphaFoldDB" id="A0A017SER0"/>
<evidence type="ECO:0000256" key="1">
    <source>
        <dbReference type="SAM" id="Phobius"/>
    </source>
</evidence>
<dbReference type="HOGENOM" id="CLU_2903813_0_0_1"/>